<organism evidence="3 4">
    <name type="scientific">Steinernema carpocapsae</name>
    <name type="common">Entomopathogenic nematode</name>
    <dbReference type="NCBI Taxonomy" id="34508"/>
    <lineage>
        <taxon>Eukaryota</taxon>
        <taxon>Metazoa</taxon>
        <taxon>Ecdysozoa</taxon>
        <taxon>Nematoda</taxon>
        <taxon>Chromadorea</taxon>
        <taxon>Rhabditida</taxon>
        <taxon>Tylenchina</taxon>
        <taxon>Panagrolaimomorpha</taxon>
        <taxon>Strongyloidoidea</taxon>
        <taxon>Steinernematidae</taxon>
        <taxon>Steinernema</taxon>
    </lineage>
</organism>
<accession>A0A4U5ND93</accession>
<dbReference type="EMBL" id="AZBU02000004">
    <property type="protein sequence ID" value="TKR80533.1"/>
    <property type="molecule type" value="Genomic_DNA"/>
</dbReference>
<proteinExistence type="predicted"/>
<feature type="region of interest" description="Disordered" evidence="1">
    <location>
        <begin position="44"/>
        <end position="63"/>
    </location>
</feature>
<feature type="region of interest" description="Disordered" evidence="1">
    <location>
        <begin position="153"/>
        <end position="172"/>
    </location>
</feature>
<reference evidence="3 4" key="2">
    <citation type="journal article" date="2019" name="G3 (Bethesda)">
        <title>Hybrid Assembly of the Genome of the Entomopathogenic Nematode Steinernema carpocapsae Identifies the X-Chromosome.</title>
        <authorList>
            <person name="Serra L."/>
            <person name="Macchietto M."/>
            <person name="Macias-Munoz A."/>
            <person name="McGill C.J."/>
            <person name="Rodriguez I.M."/>
            <person name="Rodriguez B."/>
            <person name="Murad R."/>
            <person name="Mortazavi A."/>
        </authorList>
    </citation>
    <scope>NUCLEOTIDE SEQUENCE [LARGE SCALE GENOMIC DNA]</scope>
    <source>
        <strain evidence="3 4">ALL</strain>
    </source>
</reference>
<evidence type="ECO:0000256" key="2">
    <source>
        <dbReference type="SAM" id="Phobius"/>
    </source>
</evidence>
<keyword evidence="2" id="KW-0812">Transmembrane</keyword>
<protein>
    <submittedName>
        <fullName evidence="3">Uncharacterized protein</fullName>
    </submittedName>
</protein>
<reference evidence="3 4" key="1">
    <citation type="journal article" date="2015" name="Genome Biol.">
        <title>Comparative genomics of Steinernema reveals deeply conserved gene regulatory networks.</title>
        <authorList>
            <person name="Dillman A.R."/>
            <person name="Macchietto M."/>
            <person name="Porter C.F."/>
            <person name="Rogers A."/>
            <person name="Williams B."/>
            <person name="Antoshechkin I."/>
            <person name="Lee M.M."/>
            <person name="Goodwin Z."/>
            <person name="Lu X."/>
            <person name="Lewis E.E."/>
            <person name="Goodrich-Blair H."/>
            <person name="Stock S.P."/>
            <person name="Adams B.J."/>
            <person name="Sternberg P.W."/>
            <person name="Mortazavi A."/>
        </authorList>
    </citation>
    <scope>NUCLEOTIDE SEQUENCE [LARGE SCALE GENOMIC DNA]</scope>
    <source>
        <strain evidence="3 4">ALL</strain>
    </source>
</reference>
<dbReference type="OrthoDB" id="5824328at2759"/>
<keyword evidence="2" id="KW-0472">Membrane</keyword>
<dbReference type="Proteomes" id="UP000298663">
    <property type="component" value="Unassembled WGS sequence"/>
</dbReference>
<keyword evidence="4" id="KW-1185">Reference proteome</keyword>
<evidence type="ECO:0000313" key="3">
    <source>
        <dbReference type="EMBL" id="TKR80533.1"/>
    </source>
</evidence>
<feature type="transmembrane region" description="Helical" evidence="2">
    <location>
        <begin position="102"/>
        <end position="127"/>
    </location>
</feature>
<feature type="compositionally biased region" description="Basic and acidic residues" evidence="1">
    <location>
        <begin position="154"/>
        <end position="172"/>
    </location>
</feature>
<keyword evidence="2" id="KW-1133">Transmembrane helix</keyword>
<dbReference type="AlphaFoldDB" id="A0A4U5ND93"/>
<gene>
    <name evidence="3" type="ORF">L596_014595</name>
</gene>
<name>A0A4U5ND93_STECR</name>
<sequence length="172" mass="18216">MPSASPDSSAERVAEYSQQLDSLLDFGSKALNGIVSNMAAPAHDASGNVSHEPRNSSPLASLASMLTGGGGEGGGMCFKTCGMEDIQFAAVKAGELFISLRFCVLVLTVITVCCMLTLTTVLAYHFLRSRVRIDDSQRSSPIPLIGRNLSLFSKNEKTSPPKELADSEKSSV</sequence>
<evidence type="ECO:0000256" key="1">
    <source>
        <dbReference type="SAM" id="MobiDB-lite"/>
    </source>
</evidence>
<evidence type="ECO:0000313" key="4">
    <source>
        <dbReference type="Proteomes" id="UP000298663"/>
    </source>
</evidence>
<dbReference type="STRING" id="34508.A0A4U5ND93"/>
<comment type="caution">
    <text evidence="3">The sequence shown here is derived from an EMBL/GenBank/DDBJ whole genome shotgun (WGS) entry which is preliminary data.</text>
</comment>